<evidence type="ECO:0000256" key="3">
    <source>
        <dbReference type="ARBA" id="ARBA00022448"/>
    </source>
</evidence>
<dbReference type="InterPro" id="IPR036640">
    <property type="entry name" value="ABC1_TM_sf"/>
</dbReference>
<evidence type="ECO:0000313" key="14">
    <source>
        <dbReference type="Proteomes" id="UP000001396"/>
    </source>
</evidence>
<dbReference type="PANTHER" id="PTHR24222:SF76">
    <property type="entry name" value="MYCOBACTIN IMPORT ATP-BINDING_PERMEASE PROTEIN IRTB"/>
    <property type="match status" value="1"/>
</dbReference>
<evidence type="ECO:0000256" key="9">
    <source>
        <dbReference type="ARBA" id="ARBA00023136"/>
    </source>
</evidence>
<keyword evidence="8 11" id="KW-1133">Transmembrane helix</keyword>
<keyword evidence="14" id="KW-1185">Reference proteome</keyword>
<dbReference type="Proteomes" id="UP000001396">
    <property type="component" value="Unassembled WGS sequence"/>
</dbReference>
<reference evidence="13 14" key="1">
    <citation type="journal article" date="2011" name="Genome Res.">
        <title>Phylogeny-wide analysis of social amoeba genomes highlights ancient origins for complex intercellular communication.</title>
        <authorList>
            <person name="Heidel A.J."/>
            <person name="Lawal H.M."/>
            <person name="Felder M."/>
            <person name="Schilde C."/>
            <person name="Helps N.R."/>
            <person name="Tunggal B."/>
            <person name="Rivero F."/>
            <person name="John U."/>
            <person name="Schleicher M."/>
            <person name="Eichinger L."/>
            <person name="Platzer M."/>
            <person name="Noegel A.A."/>
            <person name="Schaap P."/>
            <person name="Gloeckner G."/>
        </authorList>
    </citation>
    <scope>NUCLEOTIDE SEQUENCE [LARGE SCALE GENOMIC DNA]</scope>
    <source>
        <strain evidence="14">ATCC 26659 / Pp 5 / PN500</strain>
    </source>
</reference>
<dbReference type="OMA" id="NILTIMM"/>
<evidence type="ECO:0000256" key="10">
    <source>
        <dbReference type="SAM" id="MobiDB-lite"/>
    </source>
</evidence>
<dbReference type="GO" id="GO:0005886">
    <property type="term" value="C:plasma membrane"/>
    <property type="evidence" value="ECO:0007669"/>
    <property type="project" value="TreeGrafter"/>
</dbReference>
<dbReference type="FunFam" id="1.20.1560.10:FF:000018">
    <property type="entry name" value="ATP-binding cassette subfamily B member 11"/>
    <property type="match status" value="1"/>
</dbReference>
<accession>D3BQP2</accession>
<evidence type="ECO:0000256" key="1">
    <source>
        <dbReference type="ARBA" id="ARBA00004141"/>
    </source>
</evidence>
<evidence type="ECO:0000256" key="4">
    <source>
        <dbReference type="ARBA" id="ARBA00022692"/>
    </source>
</evidence>
<organism evidence="13 14">
    <name type="scientific">Heterostelium pallidum (strain ATCC 26659 / Pp 5 / PN500)</name>
    <name type="common">Cellular slime mold</name>
    <name type="synonym">Polysphondylium pallidum</name>
    <dbReference type="NCBI Taxonomy" id="670386"/>
    <lineage>
        <taxon>Eukaryota</taxon>
        <taxon>Amoebozoa</taxon>
        <taxon>Evosea</taxon>
        <taxon>Eumycetozoa</taxon>
        <taxon>Dictyostelia</taxon>
        <taxon>Acytosteliales</taxon>
        <taxon>Acytosteliaceae</taxon>
        <taxon>Heterostelium</taxon>
    </lineage>
</organism>
<feature type="domain" description="ABC transmembrane type-1" evidence="12">
    <location>
        <begin position="86"/>
        <end position="371"/>
    </location>
</feature>
<feature type="transmembrane region" description="Helical" evidence="11">
    <location>
        <begin position="232"/>
        <end position="250"/>
    </location>
</feature>
<evidence type="ECO:0000256" key="7">
    <source>
        <dbReference type="ARBA" id="ARBA00022840"/>
    </source>
</evidence>
<dbReference type="GO" id="GO:0140359">
    <property type="term" value="F:ABC-type transporter activity"/>
    <property type="evidence" value="ECO:0007669"/>
    <property type="project" value="InterPro"/>
</dbReference>
<comment type="subcellular location">
    <subcellularLocation>
        <location evidence="1">Membrane</location>
        <topology evidence="1">Multi-pass membrane protein</topology>
    </subcellularLocation>
</comment>
<evidence type="ECO:0000256" key="6">
    <source>
        <dbReference type="ARBA" id="ARBA00022741"/>
    </source>
</evidence>
<keyword evidence="4 11" id="KW-0812">Transmembrane</keyword>
<dbReference type="GeneID" id="31365699"/>
<keyword evidence="9 11" id="KW-0472">Membrane</keyword>
<dbReference type="AlphaFoldDB" id="D3BQP2"/>
<dbReference type="PROSITE" id="PS50929">
    <property type="entry name" value="ABC_TM1F"/>
    <property type="match status" value="1"/>
</dbReference>
<feature type="transmembrane region" description="Helical" evidence="11">
    <location>
        <begin position="311"/>
        <end position="334"/>
    </location>
</feature>
<evidence type="ECO:0000313" key="13">
    <source>
        <dbReference type="EMBL" id="EFA76462.1"/>
    </source>
</evidence>
<evidence type="ECO:0000256" key="8">
    <source>
        <dbReference type="ARBA" id="ARBA00022989"/>
    </source>
</evidence>
<feature type="region of interest" description="Disordered" evidence="10">
    <location>
        <begin position="1"/>
        <end position="36"/>
    </location>
</feature>
<name>D3BQP2_HETP5</name>
<dbReference type="EMBL" id="ADBJ01000047">
    <property type="protein sequence ID" value="EFA76462.1"/>
    <property type="molecule type" value="Genomic_DNA"/>
</dbReference>
<comment type="caution">
    <text evidence="13">The sequence shown here is derived from an EMBL/GenBank/DDBJ whole genome shotgun (WGS) entry which is preliminary data.</text>
</comment>
<evidence type="ECO:0000256" key="5">
    <source>
        <dbReference type="ARBA" id="ARBA00022737"/>
    </source>
</evidence>
<dbReference type="GO" id="GO:0005524">
    <property type="term" value="F:ATP binding"/>
    <property type="evidence" value="ECO:0007669"/>
    <property type="project" value="UniProtKB-KW"/>
</dbReference>
<keyword evidence="3" id="KW-0813">Transport</keyword>
<feature type="transmembrane region" description="Helical" evidence="11">
    <location>
        <begin position="208"/>
        <end position="226"/>
    </location>
</feature>
<feature type="compositionally biased region" description="Low complexity" evidence="10">
    <location>
        <begin position="1"/>
        <end position="11"/>
    </location>
</feature>
<comment type="similarity">
    <text evidence="2">Belongs to the ABC transporter superfamily. ABCB family. Multidrug resistance exporter (TC 3.A.1.201) subfamily.</text>
</comment>
<dbReference type="InterPro" id="IPR039421">
    <property type="entry name" value="Type_1_exporter"/>
</dbReference>
<dbReference type="InParanoid" id="D3BQP2"/>
<dbReference type="STRING" id="670386.D3BQP2"/>
<dbReference type="RefSeq" id="XP_020428594.1">
    <property type="nucleotide sequence ID" value="XM_020581009.1"/>
</dbReference>
<protein>
    <submittedName>
        <fullName evidence="13">ABC transporter B family protein</fullName>
    </submittedName>
</protein>
<evidence type="ECO:0000256" key="2">
    <source>
        <dbReference type="ARBA" id="ARBA00007577"/>
    </source>
</evidence>
<dbReference type="CDD" id="cd18577">
    <property type="entry name" value="ABC_6TM_Pgp_ABCB1_D1_like"/>
    <property type="match status" value="1"/>
</dbReference>
<dbReference type="SUPFAM" id="SSF90123">
    <property type="entry name" value="ABC transporter transmembrane region"/>
    <property type="match status" value="1"/>
</dbReference>
<proteinExistence type="inferred from homology"/>
<keyword evidence="5" id="KW-0677">Repeat</keyword>
<keyword evidence="6" id="KW-0547">Nucleotide-binding</keyword>
<evidence type="ECO:0000256" key="11">
    <source>
        <dbReference type="SAM" id="Phobius"/>
    </source>
</evidence>
<dbReference type="Pfam" id="PF00664">
    <property type="entry name" value="ABC_membrane"/>
    <property type="match status" value="1"/>
</dbReference>
<evidence type="ECO:0000259" key="12">
    <source>
        <dbReference type="PROSITE" id="PS50929"/>
    </source>
</evidence>
<keyword evidence="7" id="KW-0067">ATP-binding</keyword>
<feature type="transmembrane region" description="Helical" evidence="11">
    <location>
        <begin position="82"/>
        <end position="109"/>
    </location>
</feature>
<sequence length="371" mass="40636">MDENNNNNNFNEVPMEPLNSNNINLPPAIHSDASTPGRDEDVVIALGSSSPKKTDEVDKPPVEDNSNVGFFQLFRFADGLDCALMIVGSIGAIAAGVALPALSIVLGKVMNVFTYQELRRPDFDVYKEISAVALYFVYIAIGMFFASYLEVACWSIAGERQSVRCRKQYLKAILRQEIGWYDVTKSSELATRIASNTQLFQEAIGEKVGNFLHFTSTFISGFIIGLVNGWQLALVIIAVTPLLAACGAFMTKMMTDLTKKGQDAYAKAGAVAEEKIGSIRTVATFSGEERENARYAANLNEALKIGRKKGVYNGLGIGSVFFVMFASYSLAFWYGAKLITDKTYNPVAGRDWQGSDVLTVFFSVIMVRNSS</sequence>
<feature type="transmembrane region" description="Helical" evidence="11">
    <location>
        <begin position="129"/>
        <end position="157"/>
    </location>
</feature>
<dbReference type="InterPro" id="IPR011527">
    <property type="entry name" value="ABC1_TM_dom"/>
</dbReference>
<dbReference type="Gene3D" id="1.20.1560.10">
    <property type="entry name" value="ABC transporter type 1, transmembrane domain"/>
    <property type="match status" value="1"/>
</dbReference>
<dbReference type="PANTHER" id="PTHR24222">
    <property type="entry name" value="ABC TRANSPORTER B FAMILY"/>
    <property type="match status" value="1"/>
</dbReference>
<gene>
    <name evidence="13" type="ORF">PPL_10228</name>
</gene>